<reference evidence="3 4" key="1">
    <citation type="journal article" date="2020" name="Genome Biol. Evol.">
        <title>Comparative Genomics Underlines Multiple Roles of Profftella, an Obligate Symbiont of Psyllids: Providing Toxins, Vitamins, and Carotenoids.</title>
        <authorList>
            <person name="Nakabachi A."/>
            <person name="Piel J."/>
            <person name="Malenovsky I."/>
            <person name="Hirose Y."/>
        </authorList>
    </citation>
    <scope>NUCLEOTIDE SEQUENCE [LARGE SCALE GENOMIC DNA]</scope>
    <source>
        <strain evidence="3 4">Dco</strain>
    </source>
</reference>
<dbReference type="PANTHER" id="PTHR12169">
    <property type="entry name" value="ATPASE N2B"/>
    <property type="match status" value="1"/>
</dbReference>
<dbReference type="AlphaFoldDB" id="A0A7R7ABM7"/>
<evidence type="ECO:0000256" key="1">
    <source>
        <dbReference type="ARBA" id="ARBA00022741"/>
    </source>
</evidence>
<dbReference type="GO" id="GO:0051301">
    <property type="term" value="P:cell division"/>
    <property type="evidence" value="ECO:0007669"/>
    <property type="project" value="UniProtKB-KW"/>
</dbReference>
<dbReference type="Proteomes" id="UP000595708">
    <property type="component" value="Chromosome"/>
</dbReference>
<keyword evidence="3" id="KW-0132">Cell division</keyword>
<dbReference type="GO" id="GO:0005524">
    <property type="term" value="F:ATP binding"/>
    <property type="evidence" value="ECO:0007669"/>
    <property type="project" value="UniProtKB-KW"/>
</dbReference>
<accession>A0A7R7ABM7</accession>
<dbReference type="PANTHER" id="PTHR12169:SF6">
    <property type="entry name" value="AFG1-LIKE ATPASE"/>
    <property type="match status" value="1"/>
</dbReference>
<keyword evidence="2" id="KW-0067">ATP-binding</keyword>
<dbReference type="Gene3D" id="3.40.50.300">
    <property type="entry name" value="P-loop containing nucleotide triphosphate hydrolases"/>
    <property type="match status" value="1"/>
</dbReference>
<dbReference type="Pfam" id="PF03969">
    <property type="entry name" value="AFG1_ATPase"/>
    <property type="match status" value="1"/>
</dbReference>
<evidence type="ECO:0000313" key="4">
    <source>
        <dbReference type="Proteomes" id="UP000595708"/>
    </source>
</evidence>
<organism evidence="3 4">
    <name type="scientific">Candidatus Profftella armatura</name>
    <name type="common">Diaphorina cf. continua</name>
    <dbReference type="NCBI Taxonomy" id="2661583"/>
    <lineage>
        <taxon>Bacteria</taxon>
        <taxon>Pseudomonadati</taxon>
        <taxon>Pseudomonadota</taxon>
        <taxon>Betaproteobacteria</taxon>
        <taxon>Candidatus Profftella</taxon>
    </lineage>
</organism>
<dbReference type="InterPro" id="IPR005654">
    <property type="entry name" value="ATPase_AFG1-like"/>
</dbReference>
<dbReference type="NCBIfam" id="NF040713">
    <property type="entry name" value="ZapE"/>
    <property type="match status" value="1"/>
</dbReference>
<keyword evidence="1" id="KW-0547">Nucleotide-binding</keyword>
<protein>
    <submittedName>
        <fullName evidence="3">Cell division protein ZapE</fullName>
    </submittedName>
</protein>
<keyword evidence="4" id="KW-1185">Reference proteome</keyword>
<dbReference type="GO" id="GO:0005737">
    <property type="term" value="C:cytoplasm"/>
    <property type="evidence" value="ECO:0007669"/>
    <property type="project" value="TreeGrafter"/>
</dbReference>
<dbReference type="SUPFAM" id="SSF52540">
    <property type="entry name" value="P-loop containing nucleoside triphosphate hydrolases"/>
    <property type="match status" value="1"/>
</dbReference>
<proteinExistence type="predicted"/>
<dbReference type="KEGG" id="parm:PADco_0830"/>
<dbReference type="InterPro" id="IPR027417">
    <property type="entry name" value="P-loop_NTPase"/>
</dbReference>
<dbReference type="GO" id="GO:0016887">
    <property type="term" value="F:ATP hydrolysis activity"/>
    <property type="evidence" value="ECO:0007669"/>
    <property type="project" value="InterPro"/>
</dbReference>
<sequence>MNFKEHYINYLIKKKYYFDSSQIKVINYLQLTYEKWVKYKKYNKNFFKKIILRKKVPRGIYLWGDVGRGKSYIMNFFYSMIPFEKKIRFHFYEWIKNIHYILHKSKNLLNPLDNIALKISKKYWLIYLDEFHILDTANAIIFFNFFKKLLDNNVSLIITSNYNPNLLYSDNLHYNHILPIIKLLKEKMDIININGDIDYRFLPKKNSYYYTPINTLNNNKLLHLFNKIKKNSEENSYIYVTGNRKIYTVRCSKNIIWFDFFTLCKEAYSQNDYLEIANNFKNIILSNVPRMSIDMSLEVRRFTWLIDIFYEYKIKLIILAEVEPIKLYTKGPLSNEFKRIVSRIMEMQYFYS</sequence>
<evidence type="ECO:0000313" key="3">
    <source>
        <dbReference type="EMBL" id="BCG49503.1"/>
    </source>
</evidence>
<keyword evidence="3" id="KW-0131">Cell cycle</keyword>
<evidence type="ECO:0000256" key="2">
    <source>
        <dbReference type="ARBA" id="ARBA00022840"/>
    </source>
</evidence>
<name>A0A7R7ABM7_9PROT</name>
<dbReference type="RefSeq" id="WP_201329846.1">
    <property type="nucleotide sequence ID" value="NZ_AP023215.1"/>
</dbReference>
<dbReference type="EMBL" id="AP023215">
    <property type="protein sequence ID" value="BCG49503.1"/>
    <property type="molecule type" value="Genomic_DNA"/>
</dbReference>
<gene>
    <name evidence="3" type="primary">zapE</name>
    <name evidence="3" type="ORF">PADco_0830</name>
</gene>